<gene>
    <name evidence="1" type="ORF">Terrestrivirus5_98</name>
</gene>
<sequence length="385" mass="43681">MSFLKSFSYFEHYNGQLSAYLGVFPSAETLPSTKIINPGDKLFDGNEAKIATDLEQFLFFLVSYQFGFMDIIGCLLRQEPDANGKVNPNQPFGNRQLRSIDIAKELLSLEVSAVILEEHHQKLAIRSTLNPKFSLTLYARENTAPQEATDVGVYFVPRKQEYVSTSASSLDELITDGHIEIFTTLGNKRKTPKLSIQTMNGQQIDVFTLGLYGATYGAGEHLEAHERKVFKDLFAENKEVLQKGHVMKVDTMGVVKTVTRSLVEEHGFNPDDIKVERYIIGVHDKDGRDSRYWAHDYEETLFGYNRKSTTYLVVCFVGLDGKHIEITNPSDAFECDAAKIVELNHLIKEFQLNGQYPPAFPSHIEQLQMVRRALPQIIQKEWTSI</sequence>
<organism evidence="1">
    <name type="scientific">Terrestrivirus sp</name>
    <dbReference type="NCBI Taxonomy" id="2487775"/>
    <lineage>
        <taxon>Viruses</taxon>
        <taxon>Varidnaviria</taxon>
        <taxon>Bamfordvirae</taxon>
        <taxon>Nucleocytoviricota</taxon>
        <taxon>Megaviricetes</taxon>
        <taxon>Imitervirales</taxon>
        <taxon>Mimiviridae</taxon>
        <taxon>Klosneuvirinae</taxon>
    </lineage>
</organism>
<protein>
    <submittedName>
        <fullName evidence="1">Uncharacterized protein</fullName>
    </submittedName>
</protein>
<reference evidence="1" key="1">
    <citation type="submission" date="2018-10" db="EMBL/GenBank/DDBJ databases">
        <title>Hidden diversity of soil giant viruses.</title>
        <authorList>
            <person name="Schulz F."/>
            <person name="Alteio L."/>
            <person name="Goudeau D."/>
            <person name="Ryan E.M."/>
            <person name="Malmstrom R.R."/>
            <person name="Blanchard J."/>
            <person name="Woyke T."/>
        </authorList>
    </citation>
    <scope>NUCLEOTIDE SEQUENCE</scope>
    <source>
        <strain evidence="1">TEV1</strain>
    </source>
</reference>
<proteinExistence type="predicted"/>
<dbReference type="EMBL" id="MK071983">
    <property type="protein sequence ID" value="AYV76276.1"/>
    <property type="molecule type" value="Genomic_DNA"/>
</dbReference>
<name>A0A3G4ZN44_9VIRU</name>
<evidence type="ECO:0000313" key="1">
    <source>
        <dbReference type="EMBL" id="AYV76276.1"/>
    </source>
</evidence>
<accession>A0A3G4ZN44</accession>